<dbReference type="Pfam" id="PF04187">
    <property type="entry name" value="Cofac_haem_bdg"/>
    <property type="match status" value="1"/>
</dbReference>
<organism evidence="2 3">
    <name type="scientific">Pseudomonas putida</name>
    <name type="common">Arthrobacter siderocapsulatus</name>
    <dbReference type="NCBI Taxonomy" id="303"/>
    <lineage>
        <taxon>Bacteria</taxon>
        <taxon>Pseudomonadati</taxon>
        <taxon>Pseudomonadota</taxon>
        <taxon>Gammaproteobacteria</taxon>
        <taxon>Pseudomonadales</taxon>
        <taxon>Pseudomonadaceae</taxon>
        <taxon>Pseudomonas</taxon>
    </lineage>
</organism>
<accession>A0A177SLY8</accession>
<dbReference type="PROSITE" id="PS51257">
    <property type="entry name" value="PROKAR_LIPOPROTEIN"/>
    <property type="match status" value="1"/>
</dbReference>
<gene>
    <name evidence="2" type="ORF">AYO28_21210</name>
</gene>
<dbReference type="InterPro" id="IPR007314">
    <property type="entry name" value="Cofac_haem-bd_dom"/>
</dbReference>
<dbReference type="AlphaFoldDB" id="A0A177SLY8"/>
<evidence type="ECO:0000313" key="2">
    <source>
        <dbReference type="EMBL" id="OAI91534.1"/>
    </source>
</evidence>
<feature type="domain" description="Haem-binding uptake Tiki superfamily ChaN" evidence="1">
    <location>
        <begin position="63"/>
        <end position="254"/>
    </location>
</feature>
<dbReference type="Gene3D" id="1.10.8.760">
    <property type="entry name" value="Haem-binding uptake, Tiki superfamily, ChaN, domain 2"/>
    <property type="match status" value="1"/>
</dbReference>
<comment type="caution">
    <text evidence="2">The sequence shown here is derived from an EMBL/GenBank/DDBJ whole genome shotgun (WGS) entry which is preliminary data.</text>
</comment>
<dbReference type="RefSeq" id="WP_064303385.1">
    <property type="nucleotide sequence ID" value="NZ_LUCV01000024.1"/>
</dbReference>
<proteinExistence type="predicted"/>
<dbReference type="PIRSF" id="PIRSF020419">
    <property type="entry name" value="Fe_uptake_reg_CjrA_prd"/>
    <property type="match status" value="1"/>
</dbReference>
<dbReference type="EMBL" id="LUCV01000024">
    <property type="protein sequence ID" value="OAI91534.1"/>
    <property type="molecule type" value="Genomic_DNA"/>
</dbReference>
<reference evidence="2 3" key="1">
    <citation type="submission" date="2016-03" db="EMBL/GenBank/DDBJ databases">
        <title>Draft Genome Assembly of Pseudomonas putida strain CBF10-2.</title>
        <authorList>
            <person name="Iyer R.S."/>
            <person name="Damania A."/>
        </authorList>
    </citation>
    <scope>NUCLEOTIDE SEQUENCE [LARGE SCALE GENOMIC DNA]</scope>
    <source>
        <strain evidence="2 3">CBF10-2</strain>
    </source>
</reference>
<sequence>MSLSRVLGVVVLLAGGLAGCQSMPASPALPPLPAWQSPEGRGHAELGVIRETASGKALTPEQLLQRLAGVPRVLVGEQHDNPDHHALQRWLLQALNLRRAQGSLLLEMLEPAQQVKVDLVRQQQPLPSDLAKAIDWRQGWDWKLYAPIVREAFAQGYPVLAANLDRGEMAAIYRNPPALGGPRSTTAAVRDALMEEVRDGHCGMLPESQLPAMVAVQQQRDRRMAERLLAAPAPSLLLAGGYHVRKDVGVPLHLADLGAEQGTLVLMLAQVGEDVSPQMADFVWYTAALPKKDYCADLR</sequence>
<dbReference type="Gene3D" id="3.40.50.11550">
    <property type="match status" value="1"/>
</dbReference>
<protein>
    <submittedName>
        <fullName evidence="2">Iron(III) ABC transporter</fullName>
    </submittedName>
</protein>
<name>A0A177SLY8_PSEPU</name>
<dbReference type="CDD" id="cd14727">
    <property type="entry name" value="ChanN-like"/>
    <property type="match status" value="1"/>
</dbReference>
<dbReference type="Proteomes" id="UP000077752">
    <property type="component" value="Unassembled WGS sequence"/>
</dbReference>
<evidence type="ECO:0000313" key="3">
    <source>
        <dbReference type="Proteomes" id="UP000077752"/>
    </source>
</evidence>
<dbReference type="InterPro" id="IPR016773">
    <property type="entry name" value="Fe3_uptake_reg_CjrA_prd"/>
</dbReference>
<evidence type="ECO:0000259" key="1">
    <source>
        <dbReference type="Pfam" id="PF04187"/>
    </source>
</evidence>
<dbReference type="SUPFAM" id="SSF159501">
    <property type="entry name" value="EreA/ChaN-like"/>
    <property type="match status" value="1"/>
</dbReference>